<dbReference type="EMBL" id="DTGZ01000063">
    <property type="protein sequence ID" value="HGV97319.1"/>
    <property type="molecule type" value="Genomic_DNA"/>
</dbReference>
<evidence type="ECO:0000313" key="1">
    <source>
        <dbReference type="EMBL" id="HGV97319.1"/>
    </source>
</evidence>
<protein>
    <submittedName>
        <fullName evidence="1">T9SS type A sorting domain-containing protein</fullName>
    </submittedName>
</protein>
<proteinExistence type="predicted"/>
<dbReference type="AlphaFoldDB" id="A0A7C4XU74"/>
<name>A0A7C4XU74_UNCW3</name>
<sequence length="887" mass="101558">MKRLLVTFSILFSIILALPYWDHKDFFKAEVIPKGKPILQTDVKFLRWDWQRWSYIHELVQTAGFVASMQVSDSLNPEFGGIIEGEDQLGVVETDNTQQAVWVWTRYYEITGDTTYFLNLRRAWIYIMNHPAYLEEGTESDYYRVWNCGLALFGETRYRQTFNDTTYLWYSDSCARYIIHHPLSFDVSDPYYRRLHPKVTSLVAGMLYQYGKERVNQTYCDSALAYGLRVKDWIEQNPSVNINDEIWAMSGGTAVWGLCRSIFDADTLLGQVWLTTYLPYMKYYQPSGTWNNSWNIWYANAYNFAGRILGNGTYLSYHHSLTDSMLIQDYDDDGGIPPTRAWNQYQDHSWVSNYMVFMGFEGLMDSIKNFDAGVSFIFARGKRDFFIPGDSLKIYLVSSNYGFLPISNVYLSVSGIFSSDTIINFAIGEEDTIWFLETWIPNDTGYFPITGFCYHPNDERIENDTIQNSIYVQPLRLVSGSVRDTISNAGIGAKIYFKFVNDTTIAFFDSVQTDSLTGNFTAHLIDSMYDVYVKTEIPYPDLSRNNIIVSPDSIGDFNFRTSPGDLLIINRDTLGRYSEYYASPLDSLNLTYKIWKPTEQGIFPISRIAEFNNKIIIWFTGRSVTNNVLPVEQESLIVFLTSGGKLLITGQNIGEEISQTQFYQNYLHARLISDSIFSYKCFSDANDTLGQNIGKFQTTGSSGAQNQYSRDLIDADTLANRFLFYDSLLTNCAGIWYHHPWLDYKTIYLGFGLEAVHKAPWPGYVSRKYVLQQLLNWLGLVGIQEHTALQTNVPQLSTFPNPFRNRLVIKCAAGSEQCSNQYPVVSIKIYDTTGRLVRDFSQSMINGSGAQIIWNGKDNSNRALPVGVYFVVPEGLNITPAKVVKIR</sequence>
<accession>A0A7C4XU74</accession>
<dbReference type="Gene3D" id="2.60.40.4070">
    <property type="match status" value="1"/>
</dbReference>
<organism evidence="1">
    <name type="scientific">candidate division WOR-3 bacterium</name>
    <dbReference type="NCBI Taxonomy" id="2052148"/>
    <lineage>
        <taxon>Bacteria</taxon>
        <taxon>Bacteria division WOR-3</taxon>
    </lineage>
</organism>
<reference evidence="1" key="1">
    <citation type="journal article" date="2020" name="mSystems">
        <title>Genome- and Community-Level Interaction Insights into Carbon Utilization and Element Cycling Functions of Hydrothermarchaeota in Hydrothermal Sediment.</title>
        <authorList>
            <person name="Zhou Z."/>
            <person name="Liu Y."/>
            <person name="Xu W."/>
            <person name="Pan J."/>
            <person name="Luo Z.H."/>
            <person name="Li M."/>
        </authorList>
    </citation>
    <scope>NUCLEOTIDE SEQUENCE [LARGE SCALE GENOMIC DNA]</scope>
    <source>
        <strain evidence="1">SpSt-774</strain>
    </source>
</reference>
<gene>
    <name evidence="1" type="ORF">ENV60_03365</name>
</gene>
<comment type="caution">
    <text evidence="1">The sequence shown here is derived from an EMBL/GenBank/DDBJ whole genome shotgun (WGS) entry which is preliminary data.</text>
</comment>